<evidence type="ECO:0000256" key="4">
    <source>
        <dbReference type="ARBA" id="ARBA00022806"/>
    </source>
</evidence>
<dbReference type="InterPro" id="IPR049468">
    <property type="entry name" value="Restrct_endonuc-II-like_dom"/>
</dbReference>
<feature type="domain" description="DNA2/NAM7 helicase helicase" evidence="7">
    <location>
        <begin position="282"/>
        <end position="407"/>
    </location>
</feature>
<protein>
    <submittedName>
        <fullName evidence="10">DNA helicase, putative</fullName>
    </submittedName>
</protein>
<evidence type="ECO:0000256" key="5">
    <source>
        <dbReference type="ARBA" id="ARBA00022840"/>
    </source>
</evidence>
<reference evidence="10 11" key="2">
    <citation type="journal article" date="2011" name="Stand. Genomic Sci.">
        <title>Complete genome sequence of Mahella australiensis type strain (50-1 BON).</title>
        <authorList>
            <person name="Sikorski J."/>
            <person name="Teshima H."/>
            <person name="Nolan M."/>
            <person name="Lucas S."/>
            <person name="Hammon N."/>
            <person name="Deshpande S."/>
            <person name="Cheng J.F."/>
            <person name="Pitluck S."/>
            <person name="Liolios K."/>
            <person name="Pagani I."/>
            <person name="Ivanova N."/>
            <person name="Huntemann M."/>
            <person name="Mavromatis K."/>
            <person name="Ovchinikova G."/>
            <person name="Pati A."/>
            <person name="Tapia R."/>
            <person name="Han C."/>
            <person name="Goodwin L."/>
            <person name="Chen A."/>
            <person name="Palaniappan K."/>
            <person name="Land M."/>
            <person name="Hauser L."/>
            <person name="Ngatchou-Djao O.D."/>
            <person name="Rohde M."/>
            <person name="Pukall R."/>
            <person name="Spring S."/>
            <person name="Abt B."/>
            <person name="Goker M."/>
            <person name="Detter J.C."/>
            <person name="Woyke T."/>
            <person name="Bristow J."/>
            <person name="Markowitz V."/>
            <person name="Hugenholtz P."/>
            <person name="Eisen J.A."/>
            <person name="Kyrpides N.C."/>
            <person name="Klenk H.P."/>
            <person name="Lapidus A."/>
        </authorList>
    </citation>
    <scope>NUCLEOTIDE SEQUENCE [LARGE SCALE GENOMIC DNA]</scope>
    <source>
        <strain evidence="11">DSM 15567 / CIP 107919 / 50-1 BON</strain>
    </source>
</reference>
<dbReference type="PANTHER" id="PTHR43788">
    <property type="entry name" value="DNA2/NAM7 HELICASE FAMILY MEMBER"/>
    <property type="match status" value="1"/>
</dbReference>
<proteinExistence type="inferred from homology"/>
<accession>F4A0J9</accession>
<evidence type="ECO:0000259" key="8">
    <source>
        <dbReference type="Pfam" id="PF13087"/>
    </source>
</evidence>
<dbReference type="GO" id="GO:0016787">
    <property type="term" value="F:hydrolase activity"/>
    <property type="evidence" value="ECO:0007669"/>
    <property type="project" value="UniProtKB-KW"/>
</dbReference>
<keyword evidence="11" id="KW-1185">Reference proteome</keyword>
<evidence type="ECO:0000313" key="10">
    <source>
        <dbReference type="EMBL" id="AEE95878.1"/>
    </source>
</evidence>
<dbReference type="GO" id="GO:0005524">
    <property type="term" value="F:ATP binding"/>
    <property type="evidence" value="ECO:0007669"/>
    <property type="project" value="UniProtKB-KW"/>
</dbReference>
<dbReference type="KEGG" id="mas:Mahau_0675"/>
<dbReference type="PANTHER" id="PTHR43788:SF8">
    <property type="entry name" value="DNA-BINDING PROTEIN SMUBP-2"/>
    <property type="match status" value="1"/>
</dbReference>
<feature type="domain" description="DNA2/NAM7 helicase helicase" evidence="7">
    <location>
        <begin position="883"/>
        <end position="1031"/>
    </location>
</feature>
<dbReference type="eggNOG" id="COG1112">
    <property type="taxonomic scope" value="Bacteria"/>
</dbReference>
<dbReference type="STRING" id="697281.Mahau_0675"/>
<keyword evidence="2" id="KW-0547">Nucleotide-binding</keyword>
<reference evidence="11" key="1">
    <citation type="submission" date="2010-11" db="EMBL/GenBank/DDBJ databases">
        <title>The complete genome of Mahella australiensis DSM 15567.</title>
        <authorList>
            <consortium name="US DOE Joint Genome Institute (JGI-PGF)"/>
            <person name="Lucas S."/>
            <person name="Copeland A."/>
            <person name="Lapidus A."/>
            <person name="Bruce D."/>
            <person name="Goodwin L."/>
            <person name="Pitluck S."/>
            <person name="Kyrpides N."/>
            <person name="Mavromatis K."/>
            <person name="Pagani I."/>
            <person name="Ivanova N."/>
            <person name="Teshima H."/>
            <person name="Brettin T."/>
            <person name="Detter J.C."/>
            <person name="Han C."/>
            <person name="Tapia R."/>
            <person name="Land M."/>
            <person name="Hauser L."/>
            <person name="Markowitz V."/>
            <person name="Cheng J.-F."/>
            <person name="Hugenholtz P."/>
            <person name="Woyke T."/>
            <person name="Wu D."/>
            <person name="Spring S."/>
            <person name="Pukall R."/>
            <person name="Steenblock K."/>
            <person name="Schneider S."/>
            <person name="Klenk H.-P."/>
            <person name="Eisen J.A."/>
        </authorList>
    </citation>
    <scope>NUCLEOTIDE SEQUENCE [LARGE SCALE GENOMIC DNA]</scope>
    <source>
        <strain evidence="11">DSM 15567 / CIP 107919 / 50-1 BON</strain>
    </source>
</reference>
<dbReference type="Pfam" id="PF13087">
    <property type="entry name" value="AAA_12"/>
    <property type="match status" value="1"/>
</dbReference>
<dbReference type="SUPFAM" id="SSF52980">
    <property type="entry name" value="Restriction endonuclease-like"/>
    <property type="match status" value="1"/>
</dbReference>
<evidence type="ECO:0000256" key="3">
    <source>
        <dbReference type="ARBA" id="ARBA00022801"/>
    </source>
</evidence>
<dbReference type="InterPro" id="IPR041679">
    <property type="entry name" value="DNA2/NAM7-like_C"/>
</dbReference>
<dbReference type="InterPro" id="IPR041677">
    <property type="entry name" value="DNA2/NAM7_AAA_11"/>
</dbReference>
<evidence type="ECO:0000256" key="1">
    <source>
        <dbReference type="ARBA" id="ARBA00007913"/>
    </source>
</evidence>
<sequence>MQPPPDVPNKLKGWVELSEDPRQIPIKADECQIQEECIAFEADEQRVAAWDAYINQWNEWAERIRPQYIVQDLFMRLFNLRERLKYDEELELAWGQGVVLWKHGVHDIKYPLIIQKMILDYDPINGVMSVIPDEDADSRLETDIFTDMNIPDLSPVQEHFEQIDYNPADSGTYLDILKEAGGVISADFCIYNAEEIQDEAAGKKLCIVDESVLFVRRRQVDSLLRDIDGLKNALTEDKLAQAGAWKAILGVSGNKPSVYEQRERDEWSCLIDKNILFPLPANLEQIQIIDRLEHADGVVVWGPPGTGKSHTIANLICHFMAQGKKVLVTSQKEQALTVLHNKIPEALRPLCISVLSHANDSKEQLNKAVSTIIEMVTQSDINILQADIKRLEEQIDQDKEEMISIQRQMQKLAGIQVRMVQSDDGRLLLPSDLAKVLKLQEDMHNWLDNMPDYEVIPVVESGKEAVKIVSQPPLDGEEMKRFRKSRRAIIDHIDDLSYEFPDTKDLLDRVSFGKMVEHLHKLSAMDADVDGYIPGVVFTDESADGIETALNAIKDAMDVYNRINADWQKTLLDIMRKSPLDREKILKSAQLLKQHMVNLEDLYSKLNLLDNVTWDRSILLEETAQFVDEALNNVRSGKKAVGLLELNMKKKRALKGVLVNGRIPCSEGEWDSANNFIRLIVAAKEASNAWNNFAANSGIVEPDNKQDIDIQDVKPIMETIRRLLDVVEYDSACIPKAKQCLNAIMKNIGPVSDERLEDLYKALSIKMAQQQYSAAVSGLKRQKDVLGRVIDKGCAHAVVTDMLSCLDKTYECDDKTVEIWGNGYQFIKLIESLKDDYDRFMASWRRLDAKAPKWAQRWLQKDVNENDLCPAYWMTSWSNNAIKHYLYDINFENRKMKDLEDKQEQLIKALRGDKEQLILNKTTLGLMLGTTEESLKALERWHLAVRKLGKGTGKLAWRKKQMVQHEMLQAKDAVPVWIMPVYKVSETLPSDFANFDVVIVDEASQCDIKSLLALARGKKVIIVGDPEQISPDAVGKSVIDVQRLMQQYLSDISIRDYMDLTTSLFDIAKITFAGQGMLMLREHFRCMPEIIGFSNRLCYNDRIIPLRNVLPGKRLEPVLADVYIPGGYRADTQDINKPEADAICERLCDMVHDPRYKGKTFGVISLTGNAQAKYIWDKINDYLTPEEQEACSLRMGDAYAFQGDERDVMILSMVVGANDAKRLVALTKDQYRQRFNVAVSRAKDQLILFHSVELEDLKETDLRYELLSYVQNGMWSQQNAERGRDLLESPFEEAVYDWLTARNYRVTPQVKVGNYRIDMVVNGEYNRLAIECDGARWHTPDRWWQDRLRQRQMERTGWVFWRVWGSEFYQDPDAAMSTIIPLLDRLDIKPADQWQHTETYESYRDTVSQFSGLSDQSMAFRYAILHVLKNGSKGEDLLPDEVLRAMNVDKRGLERQRIKNEIKQEVARLKADGMIEEYRTQKSKRLKLSDTIAAMVNEAY</sequence>
<comment type="similarity">
    <text evidence="1">Belongs to the DNA2/NAM7 helicase family.</text>
</comment>
<keyword evidence="3" id="KW-0378">Hydrolase</keyword>
<dbReference type="eggNOG" id="COG2852">
    <property type="taxonomic scope" value="Bacteria"/>
</dbReference>
<gene>
    <name evidence="10" type="ordered locus">Mahau_0675</name>
</gene>
<evidence type="ECO:0000256" key="6">
    <source>
        <dbReference type="SAM" id="Coils"/>
    </source>
</evidence>
<dbReference type="InterPro" id="IPR011335">
    <property type="entry name" value="Restrct_endonuc-II-like"/>
</dbReference>
<dbReference type="InterPro" id="IPR047187">
    <property type="entry name" value="SF1_C_Upf1"/>
</dbReference>
<keyword evidence="4 10" id="KW-0347">Helicase</keyword>
<feature type="domain" description="DNA2/NAM7 helicase-like C-terminal" evidence="8">
    <location>
        <begin position="1074"/>
        <end position="1249"/>
    </location>
</feature>
<keyword evidence="6" id="KW-0175">Coiled coil</keyword>
<dbReference type="SUPFAM" id="SSF52540">
    <property type="entry name" value="P-loop containing nucleoside triphosphate hydrolases"/>
    <property type="match status" value="1"/>
</dbReference>
<dbReference type="HOGENOM" id="CLU_000738_1_0_9"/>
<dbReference type="InterPro" id="IPR027417">
    <property type="entry name" value="P-loop_NTPase"/>
</dbReference>
<feature type="domain" description="Restriction endonuclease type II-like" evidence="9">
    <location>
        <begin position="1291"/>
        <end position="1380"/>
    </location>
</feature>
<organism evidence="10 11">
    <name type="scientific">Mahella australiensis (strain DSM 15567 / CIP 107919 / 50-1 BON)</name>
    <dbReference type="NCBI Taxonomy" id="697281"/>
    <lineage>
        <taxon>Bacteria</taxon>
        <taxon>Bacillati</taxon>
        <taxon>Bacillota</taxon>
        <taxon>Clostridia</taxon>
        <taxon>Thermoanaerobacterales</taxon>
        <taxon>Thermoanaerobacterales Family IV. Incertae Sedis</taxon>
        <taxon>Mahella</taxon>
    </lineage>
</organism>
<keyword evidence="5" id="KW-0067">ATP-binding</keyword>
<dbReference type="Pfam" id="PF18741">
    <property type="entry name" value="MTES_1575"/>
    <property type="match status" value="1"/>
</dbReference>
<dbReference type="Gene3D" id="3.40.960.10">
    <property type="entry name" value="VSR Endonuclease"/>
    <property type="match status" value="1"/>
</dbReference>
<dbReference type="InterPro" id="IPR050534">
    <property type="entry name" value="Coronavir_polyprotein_1ab"/>
</dbReference>
<dbReference type="Proteomes" id="UP000008457">
    <property type="component" value="Chromosome"/>
</dbReference>
<dbReference type="Gene3D" id="3.40.50.300">
    <property type="entry name" value="P-loop containing nucleotide triphosphate hydrolases"/>
    <property type="match status" value="3"/>
</dbReference>
<evidence type="ECO:0000259" key="7">
    <source>
        <dbReference type="Pfam" id="PF13086"/>
    </source>
</evidence>
<feature type="coiled-coil region" evidence="6">
    <location>
        <begin position="889"/>
        <end position="916"/>
    </location>
</feature>
<evidence type="ECO:0000313" key="11">
    <source>
        <dbReference type="Proteomes" id="UP000008457"/>
    </source>
</evidence>
<dbReference type="CDD" id="cd18808">
    <property type="entry name" value="SF1_C_Upf1"/>
    <property type="match status" value="1"/>
</dbReference>
<name>F4A0J9_MAHA5</name>
<feature type="coiled-coil region" evidence="6">
    <location>
        <begin position="374"/>
        <end position="408"/>
    </location>
</feature>
<evidence type="ECO:0000256" key="2">
    <source>
        <dbReference type="ARBA" id="ARBA00022741"/>
    </source>
</evidence>
<evidence type="ECO:0000259" key="9">
    <source>
        <dbReference type="Pfam" id="PF18741"/>
    </source>
</evidence>
<dbReference type="EMBL" id="CP002360">
    <property type="protein sequence ID" value="AEE95878.1"/>
    <property type="molecule type" value="Genomic_DNA"/>
</dbReference>
<dbReference type="Pfam" id="PF13086">
    <property type="entry name" value="AAA_11"/>
    <property type="match status" value="2"/>
</dbReference>
<dbReference type="GO" id="GO:0043139">
    <property type="term" value="F:5'-3' DNA helicase activity"/>
    <property type="evidence" value="ECO:0007669"/>
    <property type="project" value="TreeGrafter"/>
</dbReference>